<dbReference type="GO" id="GO:0006508">
    <property type="term" value="P:proteolysis"/>
    <property type="evidence" value="ECO:0007669"/>
    <property type="project" value="InterPro"/>
</dbReference>
<proteinExistence type="predicted"/>
<dbReference type="PROSITE" id="PS00141">
    <property type="entry name" value="ASP_PROTEASE"/>
    <property type="match status" value="1"/>
</dbReference>
<feature type="compositionally biased region" description="Polar residues" evidence="2">
    <location>
        <begin position="531"/>
        <end position="540"/>
    </location>
</feature>
<dbReference type="Proteomes" id="UP001174136">
    <property type="component" value="Unassembled WGS sequence"/>
</dbReference>
<dbReference type="GO" id="GO:0004190">
    <property type="term" value="F:aspartic-type endopeptidase activity"/>
    <property type="evidence" value="ECO:0007669"/>
    <property type="project" value="InterPro"/>
</dbReference>
<sequence length="540" mass="59598">MVSCAINGVPLKMLLDSGAQVTMVGRTWMEEALPNVQIQPLGTLPFGEPLEISAANGTDVPYDGWADVELQVCSKNYGHVTIQVPMLISKNCLSSPLLGSNVIAEIIKEQREGADISVLLKEALSISDSAVEALVSALQVSTPEETDECSVRTGKRGVTIHAGQICEVRCRIRESPEGEAMLFQPNLVSNCPEGLELFPAVVDVPSGSTKIVKIPVQNPTKHDIYLTKRTVLGTLEEVTEIEPVNCFPGSSEPMSHSIVNTSSAQNTHRNGLLACRRHTRSDNSGKRSDKGKKYYDWHVKGIVLQPGDRVLVRNLSERGGPGKLRAYWERRIHLVVEKMGDGPVYRVQPETGDRNLRVLHRNLLLPVNDLPLEQDVQSQCAPRKRQKQRDSHISNNDTVEQESEHSDEEEEYTYCLRSIPVYDRKRIRPPIAQSNLQNELSAVAPEFQPMRPVLESAPMQQPHEPDPVTAPDTVQRLVPAAATPAEEIPVELATDGMMKETGSEEQVDNSEIVTPPSEEERSPVCEEDNTSAETSKNANI</sequence>
<dbReference type="Gene3D" id="2.40.70.10">
    <property type="entry name" value="Acid Proteases"/>
    <property type="match status" value="1"/>
</dbReference>
<dbReference type="AlphaFoldDB" id="A0AA47M119"/>
<evidence type="ECO:0000313" key="5">
    <source>
        <dbReference type="Proteomes" id="UP001174136"/>
    </source>
</evidence>
<name>A0AA47M119_MERPO</name>
<accession>A0AA47M119</accession>
<dbReference type="CDD" id="cd00303">
    <property type="entry name" value="retropepsin_like"/>
    <property type="match status" value="1"/>
</dbReference>
<feature type="compositionally biased region" description="Acidic residues" evidence="2">
    <location>
        <begin position="399"/>
        <end position="411"/>
    </location>
</feature>
<dbReference type="InterPro" id="IPR001969">
    <property type="entry name" value="Aspartic_peptidase_AS"/>
</dbReference>
<evidence type="ECO:0000313" key="4">
    <source>
        <dbReference type="EMBL" id="KAK0131524.1"/>
    </source>
</evidence>
<evidence type="ECO:0000256" key="1">
    <source>
        <dbReference type="ARBA" id="ARBA00022801"/>
    </source>
</evidence>
<feature type="region of interest" description="Disordered" evidence="2">
    <location>
        <begin position="377"/>
        <end position="411"/>
    </location>
</feature>
<feature type="domain" description="Peptidase A2" evidence="3">
    <location>
        <begin position="11"/>
        <end position="102"/>
    </location>
</feature>
<evidence type="ECO:0000256" key="2">
    <source>
        <dbReference type="SAM" id="MobiDB-lite"/>
    </source>
</evidence>
<dbReference type="EMBL" id="JAOPHQ010006540">
    <property type="protein sequence ID" value="KAK0131524.1"/>
    <property type="molecule type" value="Genomic_DNA"/>
</dbReference>
<gene>
    <name evidence="4" type="ORF">N1851_033780</name>
</gene>
<dbReference type="InterPro" id="IPR021109">
    <property type="entry name" value="Peptidase_aspartic_dom_sf"/>
</dbReference>
<protein>
    <recommendedName>
        <fullName evidence="3">Peptidase A2 domain-containing protein</fullName>
    </recommendedName>
</protein>
<feature type="region of interest" description="Disordered" evidence="2">
    <location>
        <begin position="481"/>
        <end position="540"/>
    </location>
</feature>
<comment type="caution">
    <text evidence="4">The sequence shown here is derived from an EMBL/GenBank/DDBJ whole genome shotgun (WGS) entry which is preliminary data.</text>
</comment>
<dbReference type="InterPro" id="IPR001995">
    <property type="entry name" value="Peptidase_A2_cat"/>
</dbReference>
<dbReference type="SUPFAM" id="SSF50630">
    <property type="entry name" value="Acid proteases"/>
    <property type="match status" value="1"/>
</dbReference>
<dbReference type="PROSITE" id="PS50175">
    <property type="entry name" value="ASP_PROT_RETROV"/>
    <property type="match status" value="1"/>
</dbReference>
<keyword evidence="1" id="KW-0378">Hydrolase</keyword>
<reference evidence="4" key="1">
    <citation type="journal article" date="2023" name="Front. Mar. Sci.">
        <title>A new Merluccius polli reference genome to investigate the effects of global change in West African waters.</title>
        <authorList>
            <person name="Mateo J.L."/>
            <person name="Blanco-Fernandez C."/>
            <person name="Garcia-Vazquez E."/>
            <person name="Machado-Schiaffino G."/>
        </authorList>
    </citation>
    <scope>NUCLEOTIDE SEQUENCE</scope>
    <source>
        <strain evidence="4">C29</strain>
        <tissue evidence="4">Fin</tissue>
    </source>
</reference>
<keyword evidence="5" id="KW-1185">Reference proteome</keyword>
<evidence type="ECO:0000259" key="3">
    <source>
        <dbReference type="PROSITE" id="PS50175"/>
    </source>
</evidence>
<organism evidence="4 5">
    <name type="scientific">Merluccius polli</name>
    <name type="common">Benguela hake</name>
    <name type="synonym">Merluccius cadenati</name>
    <dbReference type="NCBI Taxonomy" id="89951"/>
    <lineage>
        <taxon>Eukaryota</taxon>
        <taxon>Metazoa</taxon>
        <taxon>Chordata</taxon>
        <taxon>Craniata</taxon>
        <taxon>Vertebrata</taxon>
        <taxon>Euteleostomi</taxon>
        <taxon>Actinopterygii</taxon>
        <taxon>Neopterygii</taxon>
        <taxon>Teleostei</taxon>
        <taxon>Neoteleostei</taxon>
        <taxon>Acanthomorphata</taxon>
        <taxon>Zeiogadaria</taxon>
        <taxon>Gadariae</taxon>
        <taxon>Gadiformes</taxon>
        <taxon>Gadoidei</taxon>
        <taxon>Merlucciidae</taxon>
        <taxon>Merluccius</taxon>
    </lineage>
</organism>